<feature type="compositionally biased region" description="Low complexity" evidence="7">
    <location>
        <begin position="559"/>
        <end position="568"/>
    </location>
</feature>
<dbReference type="GO" id="GO:0008270">
    <property type="term" value="F:zinc ion binding"/>
    <property type="evidence" value="ECO:0007669"/>
    <property type="project" value="InterPro"/>
</dbReference>
<feature type="region of interest" description="Disordered" evidence="7">
    <location>
        <begin position="92"/>
        <end position="126"/>
    </location>
</feature>
<feature type="compositionally biased region" description="Polar residues" evidence="7">
    <location>
        <begin position="593"/>
        <end position="617"/>
    </location>
</feature>
<dbReference type="CDD" id="cd12148">
    <property type="entry name" value="fungal_TF_MHR"/>
    <property type="match status" value="1"/>
</dbReference>
<dbReference type="EMBL" id="ML994616">
    <property type="protein sequence ID" value="KAF2191887.1"/>
    <property type="molecule type" value="Genomic_DNA"/>
</dbReference>
<evidence type="ECO:0000313" key="9">
    <source>
        <dbReference type="EMBL" id="KAF2191887.1"/>
    </source>
</evidence>
<evidence type="ECO:0000256" key="5">
    <source>
        <dbReference type="ARBA" id="ARBA00023163"/>
    </source>
</evidence>
<protein>
    <recommendedName>
        <fullName evidence="8">Zn(2)-C6 fungal-type domain-containing protein</fullName>
    </recommendedName>
</protein>
<evidence type="ECO:0000256" key="1">
    <source>
        <dbReference type="ARBA" id="ARBA00004123"/>
    </source>
</evidence>
<feature type="domain" description="Zn(2)-C6 fungal-type" evidence="8">
    <location>
        <begin position="22"/>
        <end position="54"/>
    </location>
</feature>
<sequence>MSVSPAFVPEKGQASSIPLSKTCQNCFLLKIRCDRTQRTDICDRCARLGKHCVFRPARRRDNSAKRDSRIQALEAQVQQLLSTRTSLPSTTSVLSATESLSNTTASTTSPHASSSTKPVYDGDPIEDGIISEDKADTLVEMYRSDMMPHFPFVIIPPQATGRHLRAEKPFLFLAIISTASFHDMATQDILTSYFKYQVSERVLLGGDASLSLELLQGLLIVLAWNQYHTRSRFYSQYLQLAISIAVDLRLDRKPGYMSRTKSNAGSKRDVVAGAHGPQHWGPEEQRAAAGIFYLSSTISKLMDKLNTFPCTPAIEEGCLSLRDRSEYRSDTYLYHVIRLQRIIENVDSISHQSSTEVEAQNSFLRITSELEGFRAYLSTNDNDSYLLFMQFYTTKLFLYQVAFFERSLHLDPSLNLEILCAGLESAKSFLDLYLWLPPKSELALTNTEWIQLSFGVTLASKFTVVSTERSVEHATRDLRRALNLQNVFRHLILRIGALITQENAQRSSNTFTRYEARVKQLQSWFERISTATRTDTPTAASHFSGPHQKSQESYPYSQAGPPFTGAPTAPLPPQHTSPTHSHSIPPPPTTVTGGYNTSSLHSSPQNFHSTPQTTGGYSATVALHSPPQTTSGYIPYTPLPTLVFPEEFISDPGWQMPFGIPMESQEFDFGLLNANAHGCGNVGGDMSGYGSYSDTGMGAQMGMMGTGVVDTGGGEWLTPPGRTGGM</sequence>
<keyword evidence="6" id="KW-0539">Nucleus</keyword>
<dbReference type="InterPro" id="IPR007219">
    <property type="entry name" value="XnlR_reg_dom"/>
</dbReference>
<accession>A0A6A6EIJ3</accession>
<evidence type="ECO:0000256" key="3">
    <source>
        <dbReference type="ARBA" id="ARBA00023015"/>
    </source>
</evidence>
<name>A0A6A6EIJ3_9PEZI</name>
<evidence type="ECO:0000313" key="10">
    <source>
        <dbReference type="Proteomes" id="UP000800200"/>
    </source>
</evidence>
<organism evidence="9 10">
    <name type="scientific">Zopfia rhizophila CBS 207.26</name>
    <dbReference type="NCBI Taxonomy" id="1314779"/>
    <lineage>
        <taxon>Eukaryota</taxon>
        <taxon>Fungi</taxon>
        <taxon>Dikarya</taxon>
        <taxon>Ascomycota</taxon>
        <taxon>Pezizomycotina</taxon>
        <taxon>Dothideomycetes</taxon>
        <taxon>Dothideomycetes incertae sedis</taxon>
        <taxon>Zopfiaceae</taxon>
        <taxon>Zopfia</taxon>
    </lineage>
</organism>
<dbReference type="GO" id="GO:0006351">
    <property type="term" value="P:DNA-templated transcription"/>
    <property type="evidence" value="ECO:0007669"/>
    <property type="project" value="InterPro"/>
</dbReference>
<dbReference type="CDD" id="cd00067">
    <property type="entry name" value="GAL4"/>
    <property type="match status" value="1"/>
</dbReference>
<dbReference type="OrthoDB" id="5226580at2759"/>
<keyword evidence="5" id="KW-0804">Transcription</keyword>
<dbReference type="PROSITE" id="PS50048">
    <property type="entry name" value="ZN2_CY6_FUNGAL_2"/>
    <property type="match status" value="1"/>
</dbReference>
<evidence type="ECO:0000256" key="4">
    <source>
        <dbReference type="ARBA" id="ARBA00023125"/>
    </source>
</evidence>
<keyword evidence="10" id="KW-1185">Reference proteome</keyword>
<feature type="compositionally biased region" description="Polar residues" evidence="7">
    <location>
        <begin position="535"/>
        <end position="556"/>
    </location>
</feature>
<reference evidence="9" key="1">
    <citation type="journal article" date="2020" name="Stud. Mycol.">
        <title>101 Dothideomycetes genomes: a test case for predicting lifestyles and emergence of pathogens.</title>
        <authorList>
            <person name="Haridas S."/>
            <person name="Albert R."/>
            <person name="Binder M."/>
            <person name="Bloem J."/>
            <person name="Labutti K."/>
            <person name="Salamov A."/>
            <person name="Andreopoulos B."/>
            <person name="Baker S."/>
            <person name="Barry K."/>
            <person name="Bills G."/>
            <person name="Bluhm B."/>
            <person name="Cannon C."/>
            <person name="Castanera R."/>
            <person name="Culley D."/>
            <person name="Daum C."/>
            <person name="Ezra D."/>
            <person name="Gonzalez J."/>
            <person name="Henrissat B."/>
            <person name="Kuo A."/>
            <person name="Liang C."/>
            <person name="Lipzen A."/>
            <person name="Lutzoni F."/>
            <person name="Magnuson J."/>
            <person name="Mondo S."/>
            <person name="Nolan M."/>
            <person name="Ohm R."/>
            <person name="Pangilinan J."/>
            <person name="Park H.-J."/>
            <person name="Ramirez L."/>
            <person name="Alfaro M."/>
            <person name="Sun H."/>
            <person name="Tritt A."/>
            <person name="Yoshinaga Y."/>
            <person name="Zwiers L.-H."/>
            <person name="Turgeon B."/>
            <person name="Goodwin S."/>
            <person name="Spatafora J."/>
            <person name="Crous P."/>
            <person name="Grigoriev I."/>
        </authorList>
    </citation>
    <scope>NUCLEOTIDE SEQUENCE</scope>
    <source>
        <strain evidence="9">CBS 207.26</strain>
    </source>
</reference>
<dbReference type="Pfam" id="PF00172">
    <property type="entry name" value="Zn_clus"/>
    <property type="match status" value="1"/>
</dbReference>
<dbReference type="PANTHER" id="PTHR31845">
    <property type="entry name" value="FINGER DOMAIN PROTEIN, PUTATIVE-RELATED"/>
    <property type="match status" value="1"/>
</dbReference>
<dbReference type="Proteomes" id="UP000800200">
    <property type="component" value="Unassembled WGS sequence"/>
</dbReference>
<evidence type="ECO:0000259" key="8">
    <source>
        <dbReference type="PROSITE" id="PS50048"/>
    </source>
</evidence>
<evidence type="ECO:0000256" key="7">
    <source>
        <dbReference type="SAM" id="MobiDB-lite"/>
    </source>
</evidence>
<evidence type="ECO:0000256" key="6">
    <source>
        <dbReference type="ARBA" id="ARBA00023242"/>
    </source>
</evidence>
<dbReference type="InterPro" id="IPR001138">
    <property type="entry name" value="Zn2Cys6_DnaBD"/>
</dbReference>
<dbReference type="GO" id="GO:0000981">
    <property type="term" value="F:DNA-binding transcription factor activity, RNA polymerase II-specific"/>
    <property type="evidence" value="ECO:0007669"/>
    <property type="project" value="InterPro"/>
</dbReference>
<feature type="compositionally biased region" description="Low complexity" evidence="7">
    <location>
        <begin position="92"/>
        <end position="116"/>
    </location>
</feature>
<keyword evidence="4" id="KW-0238">DNA-binding</keyword>
<dbReference type="InterPro" id="IPR036864">
    <property type="entry name" value="Zn2-C6_fun-type_DNA-bd_sf"/>
</dbReference>
<feature type="region of interest" description="Disordered" evidence="7">
    <location>
        <begin position="535"/>
        <end position="623"/>
    </location>
</feature>
<keyword evidence="2" id="KW-0479">Metal-binding</keyword>
<proteinExistence type="predicted"/>
<dbReference type="AlphaFoldDB" id="A0A6A6EIJ3"/>
<dbReference type="Pfam" id="PF04082">
    <property type="entry name" value="Fungal_trans"/>
    <property type="match status" value="1"/>
</dbReference>
<dbReference type="PANTHER" id="PTHR31845:SF37">
    <property type="entry name" value="TRANSCRIPTION FACTOR DOMAIN-CONTAINING PROTEIN"/>
    <property type="match status" value="1"/>
</dbReference>
<dbReference type="SUPFAM" id="SSF57701">
    <property type="entry name" value="Zn2/Cys6 DNA-binding domain"/>
    <property type="match status" value="1"/>
</dbReference>
<dbReference type="InterPro" id="IPR051089">
    <property type="entry name" value="prtT"/>
</dbReference>
<dbReference type="GO" id="GO:0005634">
    <property type="term" value="C:nucleus"/>
    <property type="evidence" value="ECO:0007669"/>
    <property type="project" value="UniProtKB-SubCell"/>
</dbReference>
<dbReference type="Gene3D" id="4.10.240.10">
    <property type="entry name" value="Zn(2)-C6 fungal-type DNA-binding domain"/>
    <property type="match status" value="1"/>
</dbReference>
<keyword evidence="3" id="KW-0805">Transcription regulation</keyword>
<evidence type="ECO:0000256" key="2">
    <source>
        <dbReference type="ARBA" id="ARBA00022723"/>
    </source>
</evidence>
<comment type="subcellular location">
    <subcellularLocation>
        <location evidence="1">Nucleus</location>
    </subcellularLocation>
</comment>
<dbReference type="GO" id="GO:0000976">
    <property type="term" value="F:transcription cis-regulatory region binding"/>
    <property type="evidence" value="ECO:0007669"/>
    <property type="project" value="TreeGrafter"/>
</dbReference>
<gene>
    <name evidence="9" type="ORF">K469DRAFT_718946</name>
</gene>